<name>A0A0L8GVE3_OCTBM</name>
<proteinExistence type="predicted"/>
<organism evidence="1">
    <name type="scientific">Octopus bimaculoides</name>
    <name type="common">California two-spotted octopus</name>
    <dbReference type="NCBI Taxonomy" id="37653"/>
    <lineage>
        <taxon>Eukaryota</taxon>
        <taxon>Metazoa</taxon>
        <taxon>Spiralia</taxon>
        <taxon>Lophotrochozoa</taxon>
        <taxon>Mollusca</taxon>
        <taxon>Cephalopoda</taxon>
        <taxon>Coleoidea</taxon>
        <taxon>Octopodiformes</taxon>
        <taxon>Octopoda</taxon>
        <taxon>Incirrata</taxon>
        <taxon>Octopodidae</taxon>
        <taxon>Octopus</taxon>
    </lineage>
</organism>
<evidence type="ECO:0000313" key="1">
    <source>
        <dbReference type="EMBL" id="KOF81026.1"/>
    </source>
</evidence>
<protein>
    <submittedName>
        <fullName evidence="1">Uncharacterized protein</fullName>
    </submittedName>
</protein>
<dbReference type="AlphaFoldDB" id="A0A0L8GVE3"/>
<reference evidence="1" key="1">
    <citation type="submission" date="2015-07" db="EMBL/GenBank/DDBJ databases">
        <title>MeaNS - Measles Nucleotide Surveillance Program.</title>
        <authorList>
            <person name="Tran T."/>
            <person name="Druce J."/>
        </authorList>
    </citation>
    <scope>NUCLEOTIDE SEQUENCE</scope>
    <source>
        <strain evidence="1">UCB-OBI-ISO-001</strain>
        <tissue evidence="1">Gonad</tissue>
    </source>
</reference>
<gene>
    <name evidence="1" type="ORF">OCBIM_22027084mg</name>
</gene>
<sequence length="49" mass="6091">MLKYYQIIIIIIMPFQNHHQHHHHHHYDNDCLNALVLFYKLEFCLTQTD</sequence>
<dbReference type="EMBL" id="KQ420176">
    <property type="protein sequence ID" value="KOF81026.1"/>
    <property type="molecule type" value="Genomic_DNA"/>
</dbReference>
<accession>A0A0L8GVE3</accession>